<accession>A0ABU8C840</accession>
<feature type="signal peptide" evidence="1">
    <location>
        <begin position="1"/>
        <end position="20"/>
    </location>
</feature>
<dbReference type="RefSeq" id="WP_335736426.1">
    <property type="nucleotide sequence ID" value="NZ_JALAAR010000010.1"/>
</dbReference>
<keyword evidence="1" id="KW-0732">Signal</keyword>
<evidence type="ECO:0008006" key="4">
    <source>
        <dbReference type="Google" id="ProtNLM"/>
    </source>
</evidence>
<dbReference type="EMBL" id="JALAAR010000010">
    <property type="protein sequence ID" value="MEH8018017.1"/>
    <property type="molecule type" value="Genomic_DNA"/>
</dbReference>
<evidence type="ECO:0000313" key="2">
    <source>
        <dbReference type="EMBL" id="MEH8018017.1"/>
    </source>
</evidence>
<dbReference type="PROSITE" id="PS51257">
    <property type="entry name" value="PROKAR_LIPOPROTEIN"/>
    <property type="match status" value="1"/>
</dbReference>
<comment type="caution">
    <text evidence="2">The sequence shown here is derived from an EMBL/GenBank/DDBJ whole genome shotgun (WGS) entry which is preliminary data.</text>
</comment>
<keyword evidence="3" id="KW-1185">Reference proteome</keyword>
<sequence>MSFLKSVSKFALCATQSLVAACLDSAAEDKKRHDHEGYWRTQDGELITDPNDVNIQKENAVYLRD</sequence>
<proteinExistence type="predicted"/>
<feature type="chain" id="PRO_5045805756" description="Lipoprotein" evidence="1">
    <location>
        <begin position="21"/>
        <end position="65"/>
    </location>
</feature>
<evidence type="ECO:0000256" key="1">
    <source>
        <dbReference type="SAM" id="SignalP"/>
    </source>
</evidence>
<evidence type="ECO:0000313" key="3">
    <source>
        <dbReference type="Proteomes" id="UP001375382"/>
    </source>
</evidence>
<protein>
    <recommendedName>
        <fullName evidence="4">Lipoprotein</fullName>
    </recommendedName>
</protein>
<reference evidence="2 3" key="1">
    <citation type="journal article" date="2023" name="Ecotoxicol. Environ. Saf.">
        <title>Mercury remediation potential of mercury-resistant strain Rheinheimera metallidurans sp. nov. isolated from a municipal waste dumping site.</title>
        <authorList>
            <person name="Yadav V."/>
            <person name="Manjhi A."/>
            <person name="Vadakedath N."/>
        </authorList>
    </citation>
    <scope>NUCLEOTIDE SEQUENCE [LARGE SCALE GENOMIC DNA]</scope>
    <source>
        <strain evidence="2 3">E-49</strain>
    </source>
</reference>
<name>A0ABU8C840_9GAMM</name>
<dbReference type="Proteomes" id="UP001375382">
    <property type="component" value="Unassembled WGS sequence"/>
</dbReference>
<organism evidence="2 3">
    <name type="scientific">Rheinheimera muenzenbergensis</name>
    <dbReference type="NCBI Taxonomy" id="1193628"/>
    <lineage>
        <taxon>Bacteria</taxon>
        <taxon>Pseudomonadati</taxon>
        <taxon>Pseudomonadota</taxon>
        <taxon>Gammaproteobacteria</taxon>
        <taxon>Chromatiales</taxon>
        <taxon>Chromatiaceae</taxon>
        <taxon>Rheinheimera</taxon>
    </lineage>
</organism>
<gene>
    <name evidence="2" type="ORF">MN202_12285</name>
</gene>